<dbReference type="InterPro" id="IPR047640">
    <property type="entry name" value="RpiR-like"/>
</dbReference>
<evidence type="ECO:0000256" key="3">
    <source>
        <dbReference type="ARBA" id="ARBA00023152"/>
    </source>
</evidence>
<dbReference type="EMBL" id="BAABLD010000011">
    <property type="protein sequence ID" value="GAA5168918.1"/>
    <property type="molecule type" value="Genomic_DNA"/>
</dbReference>
<evidence type="ECO:0008006" key="9">
    <source>
        <dbReference type="Google" id="ProtNLM"/>
    </source>
</evidence>
<dbReference type="InterPro" id="IPR035472">
    <property type="entry name" value="RpiR-like_SIS"/>
</dbReference>
<evidence type="ECO:0000313" key="7">
    <source>
        <dbReference type="EMBL" id="GAA5168918.1"/>
    </source>
</evidence>
<evidence type="ECO:0000256" key="4">
    <source>
        <dbReference type="ARBA" id="ARBA00023163"/>
    </source>
</evidence>
<dbReference type="InterPro" id="IPR046348">
    <property type="entry name" value="SIS_dom_sf"/>
</dbReference>
<dbReference type="Gene3D" id="1.10.10.10">
    <property type="entry name" value="Winged helix-like DNA-binding domain superfamily/Winged helix DNA-binding domain"/>
    <property type="match status" value="1"/>
</dbReference>
<evidence type="ECO:0000259" key="5">
    <source>
        <dbReference type="PROSITE" id="PS51071"/>
    </source>
</evidence>
<protein>
    <recommendedName>
        <fullName evidence="9">MurR/RpiR family transcriptional regulator</fullName>
    </recommendedName>
</protein>
<feature type="domain" description="SIS" evidence="6">
    <location>
        <begin position="101"/>
        <end position="242"/>
    </location>
</feature>
<dbReference type="Pfam" id="PF01380">
    <property type="entry name" value="SIS"/>
    <property type="match status" value="1"/>
</dbReference>
<evidence type="ECO:0000259" key="6">
    <source>
        <dbReference type="PROSITE" id="PS51464"/>
    </source>
</evidence>
<dbReference type="PANTHER" id="PTHR30514:SF1">
    <property type="entry name" value="HTH-TYPE TRANSCRIPTIONAL REGULATOR HEXR-RELATED"/>
    <property type="match status" value="1"/>
</dbReference>
<dbReference type="Gene3D" id="3.40.50.10490">
    <property type="entry name" value="Glucose-6-phosphate isomerase like protein, domain 1"/>
    <property type="match status" value="1"/>
</dbReference>
<evidence type="ECO:0000313" key="8">
    <source>
        <dbReference type="Proteomes" id="UP001500547"/>
    </source>
</evidence>
<dbReference type="InterPro" id="IPR009057">
    <property type="entry name" value="Homeodomain-like_sf"/>
</dbReference>
<keyword evidence="4" id="KW-0804">Transcription</keyword>
<dbReference type="CDD" id="cd05013">
    <property type="entry name" value="SIS_RpiR"/>
    <property type="match status" value="1"/>
</dbReference>
<reference evidence="8" key="1">
    <citation type="journal article" date="2019" name="Int. J. Syst. Evol. Microbiol.">
        <title>The Global Catalogue of Microorganisms (GCM) 10K type strain sequencing project: providing services to taxonomists for standard genome sequencing and annotation.</title>
        <authorList>
            <consortium name="The Broad Institute Genomics Platform"/>
            <consortium name="The Broad Institute Genome Sequencing Center for Infectious Disease"/>
            <person name="Wu L."/>
            <person name="Ma J."/>
        </authorList>
    </citation>
    <scope>NUCLEOTIDE SEQUENCE [LARGE SCALE GENOMIC DNA]</scope>
    <source>
        <strain evidence="8">JCM 18715</strain>
    </source>
</reference>
<evidence type="ECO:0000256" key="2">
    <source>
        <dbReference type="ARBA" id="ARBA00023125"/>
    </source>
</evidence>
<feature type="domain" description="HTH rpiR-type" evidence="5">
    <location>
        <begin position="1"/>
        <end position="57"/>
    </location>
</feature>
<name>A0ABP9QXH3_9RHOO</name>
<dbReference type="PROSITE" id="PS51071">
    <property type="entry name" value="HTH_RPIR"/>
    <property type="match status" value="1"/>
</dbReference>
<dbReference type="Proteomes" id="UP001500547">
    <property type="component" value="Unassembled WGS sequence"/>
</dbReference>
<gene>
    <name evidence="7" type="ORF">GCM10025770_29710</name>
</gene>
<keyword evidence="1" id="KW-0805">Transcription regulation</keyword>
<comment type="caution">
    <text evidence="7">The sequence shown here is derived from an EMBL/GenBank/DDBJ whole genome shotgun (WGS) entry which is preliminary data.</text>
</comment>
<organism evidence="7 8">
    <name type="scientific">Viridibacterium curvum</name>
    <dbReference type="NCBI Taxonomy" id="1101404"/>
    <lineage>
        <taxon>Bacteria</taxon>
        <taxon>Pseudomonadati</taxon>
        <taxon>Pseudomonadota</taxon>
        <taxon>Betaproteobacteria</taxon>
        <taxon>Rhodocyclales</taxon>
        <taxon>Rhodocyclaceae</taxon>
        <taxon>Viridibacterium</taxon>
    </lineage>
</organism>
<dbReference type="PANTHER" id="PTHR30514">
    <property type="entry name" value="GLUCOKINASE"/>
    <property type="match status" value="1"/>
</dbReference>
<dbReference type="InterPro" id="IPR001347">
    <property type="entry name" value="SIS_dom"/>
</dbReference>
<keyword evidence="2" id="KW-0238">DNA-binding</keyword>
<accession>A0ABP9QXH3</accession>
<keyword evidence="8" id="KW-1185">Reference proteome</keyword>
<keyword evidence="3" id="KW-0324">Glycolysis</keyword>
<proteinExistence type="predicted"/>
<dbReference type="InterPro" id="IPR000281">
    <property type="entry name" value="HTH_RpiR"/>
</dbReference>
<sequence length="256" mass="27304">MADFVLRQPRSVLSDAVAVIARQVDVSQPTVIRFCRSLGFEGLQDFKLKLASGLTGTLPIRHSQVRHSDGLPDLSAKVLDNTTSAILRLRDSLNMAAIDAAIALLRDARRIELYGVGNSGVVAQDGQHKFFRFGVPCVAFADTHLQRLSARTLQAGDVVIAISSSGRVTDLLEAVSLAQGAGASVIAITSSASPLAKRADVTIAVDHGEDSARFVSMLSRIMHLLVIDILTVSLSLHRPDAAALDDEYSAQISHVS</sequence>
<dbReference type="PROSITE" id="PS51464">
    <property type="entry name" value="SIS"/>
    <property type="match status" value="1"/>
</dbReference>
<evidence type="ECO:0000256" key="1">
    <source>
        <dbReference type="ARBA" id="ARBA00023015"/>
    </source>
</evidence>
<dbReference type="SUPFAM" id="SSF46689">
    <property type="entry name" value="Homeodomain-like"/>
    <property type="match status" value="1"/>
</dbReference>
<dbReference type="SUPFAM" id="SSF53697">
    <property type="entry name" value="SIS domain"/>
    <property type="match status" value="1"/>
</dbReference>
<dbReference type="InterPro" id="IPR036388">
    <property type="entry name" value="WH-like_DNA-bd_sf"/>
</dbReference>
<dbReference type="Pfam" id="PF01418">
    <property type="entry name" value="HTH_6"/>
    <property type="match status" value="1"/>
</dbReference>